<organism evidence="7 8">
    <name type="scientific">Streptomyces zhaozhouensis</name>
    <dbReference type="NCBI Taxonomy" id="1300267"/>
    <lineage>
        <taxon>Bacteria</taxon>
        <taxon>Bacillati</taxon>
        <taxon>Actinomycetota</taxon>
        <taxon>Actinomycetes</taxon>
        <taxon>Kitasatosporales</taxon>
        <taxon>Streptomycetaceae</taxon>
        <taxon>Streptomyces</taxon>
    </lineage>
</organism>
<keyword evidence="8" id="KW-1185">Reference proteome</keyword>
<evidence type="ECO:0000256" key="2">
    <source>
        <dbReference type="ARBA" id="ARBA00022729"/>
    </source>
</evidence>
<keyword evidence="3 7" id="KW-0378">Hydrolase</keyword>
<dbReference type="EMBL" id="OCNE01000012">
    <property type="protein sequence ID" value="SOD63805.1"/>
    <property type="molecule type" value="Genomic_DNA"/>
</dbReference>
<comment type="similarity">
    <text evidence="1">Belongs to the peptidase S33 family.</text>
</comment>
<feature type="signal peptide" evidence="5">
    <location>
        <begin position="1"/>
        <end position="31"/>
    </location>
</feature>
<feature type="region of interest" description="Disordered" evidence="4">
    <location>
        <begin position="28"/>
        <end position="50"/>
    </location>
</feature>
<evidence type="ECO:0000259" key="6">
    <source>
        <dbReference type="Pfam" id="PF00561"/>
    </source>
</evidence>
<evidence type="ECO:0000313" key="7">
    <source>
        <dbReference type="EMBL" id="SOD63805.1"/>
    </source>
</evidence>
<dbReference type="PANTHER" id="PTHR43248:SF29">
    <property type="entry name" value="TRIPEPTIDYL AMINOPEPTIDASE"/>
    <property type="match status" value="1"/>
</dbReference>
<keyword evidence="2 5" id="KW-0732">Signal</keyword>
<evidence type="ECO:0000256" key="4">
    <source>
        <dbReference type="SAM" id="MobiDB-lite"/>
    </source>
</evidence>
<dbReference type="PROSITE" id="PS51257">
    <property type="entry name" value="PROKAR_LIPOPROTEIN"/>
    <property type="match status" value="1"/>
</dbReference>
<protein>
    <submittedName>
        <fullName evidence="7">Alpha/beta hydrolase fold</fullName>
    </submittedName>
</protein>
<gene>
    <name evidence="7" type="ORF">SAMN06297387_112165</name>
</gene>
<sequence length="528" mass="57541">MRTLARVRRTAALGVPLLMVGMLGACTSSNADESQEESSQESSRESSEELRRFYEQELAFEPCEPYASNETDAELFADERFECARMEAPMDYEDPGGETVSIALLRVPAKDGEPIGSLMTNPGGPGFAGMSFAPLIAAMAPDSPVLERFDLIGIDPRGVGASTPALDCYTDAERENDEMSEKLIVGSWTEEETRQWVRQCAERTGSEEFLSHVGTRDAARDMDVLRAVLGDDKLSYLGTSYGTRLGAVYAEMFPENVRALVLDAPMDPYAGTMERREQQYLGLRRSFELMGAACTELPDCPLGSDPEAVTERFQEIVRPLIDEPVPAGDGRVLSFSDAIDGVVAGLYSEASWPAVVEGIREVRDGRGDALIGLHDAYYQRYADGTYSDALEATEVINCLDEDRLTPEQESRLRHTMIGDAPFFDPGRPLDDTRNMCEAWPVEPTLGYPYATDIEGLPDTLTVAVTGDPVTPYEEGSRLAEALEGSLLTVEGEQHGAALLAGNACVDDTVADYLIDLTSPPADARCVLE</sequence>
<dbReference type="InterPro" id="IPR029058">
    <property type="entry name" value="AB_hydrolase_fold"/>
</dbReference>
<dbReference type="SUPFAM" id="SSF53474">
    <property type="entry name" value="alpha/beta-Hydrolases"/>
    <property type="match status" value="1"/>
</dbReference>
<dbReference type="RefSeq" id="WP_097232263.1">
    <property type="nucleotide sequence ID" value="NZ_OCNE01000012.1"/>
</dbReference>
<dbReference type="OrthoDB" id="4447445at2"/>
<dbReference type="Gene3D" id="3.40.50.1820">
    <property type="entry name" value="alpha/beta hydrolase"/>
    <property type="match status" value="1"/>
</dbReference>
<dbReference type="AlphaFoldDB" id="A0A286DYS2"/>
<dbReference type="InterPro" id="IPR051601">
    <property type="entry name" value="Serine_prot/Carboxylest_S33"/>
</dbReference>
<feature type="domain" description="AB hydrolase-1" evidence="6">
    <location>
        <begin position="122"/>
        <end position="484"/>
    </location>
</feature>
<dbReference type="PANTHER" id="PTHR43248">
    <property type="entry name" value="2-SUCCINYL-6-HYDROXY-2,4-CYCLOHEXADIENE-1-CARBOXYLATE SYNTHASE"/>
    <property type="match status" value="1"/>
</dbReference>
<reference evidence="7 8" key="1">
    <citation type="submission" date="2017-09" db="EMBL/GenBank/DDBJ databases">
        <authorList>
            <person name="Ehlers B."/>
            <person name="Leendertz F.H."/>
        </authorList>
    </citation>
    <scope>NUCLEOTIDE SEQUENCE [LARGE SCALE GENOMIC DNA]</scope>
    <source>
        <strain evidence="7 8">CGMCC 4.7095</strain>
    </source>
</reference>
<dbReference type="GO" id="GO:0016787">
    <property type="term" value="F:hydrolase activity"/>
    <property type="evidence" value="ECO:0007669"/>
    <property type="project" value="UniProtKB-KW"/>
</dbReference>
<evidence type="ECO:0000313" key="8">
    <source>
        <dbReference type="Proteomes" id="UP000219072"/>
    </source>
</evidence>
<feature type="chain" id="PRO_5012448229" evidence="5">
    <location>
        <begin position="32"/>
        <end position="528"/>
    </location>
</feature>
<evidence type="ECO:0000256" key="3">
    <source>
        <dbReference type="ARBA" id="ARBA00022801"/>
    </source>
</evidence>
<dbReference type="InterPro" id="IPR000073">
    <property type="entry name" value="AB_hydrolase_1"/>
</dbReference>
<accession>A0A286DYS2</accession>
<evidence type="ECO:0000256" key="5">
    <source>
        <dbReference type="SAM" id="SignalP"/>
    </source>
</evidence>
<dbReference type="Proteomes" id="UP000219072">
    <property type="component" value="Unassembled WGS sequence"/>
</dbReference>
<proteinExistence type="inferred from homology"/>
<dbReference type="Pfam" id="PF00561">
    <property type="entry name" value="Abhydrolase_1"/>
    <property type="match status" value="1"/>
</dbReference>
<name>A0A286DYS2_9ACTN</name>
<evidence type="ECO:0000256" key="1">
    <source>
        <dbReference type="ARBA" id="ARBA00010088"/>
    </source>
</evidence>